<dbReference type="RefSeq" id="WP_065543845.1">
    <property type="nucleotide sequence ID" value="NZ_CP015405.2"/>
</dbReference>
<dbReference type="PANTHER" id="PTHR18964">
    <property type="entry name" value="ROK (REPRESSOR, ORF, KINASE) FAMILY"/>
    <property type="match status" value="1"/>
</dbReference>
<evidence type="ECO:0008006" key="6">
    <source>
        <dbReference type="Google" id="ProtNLM"/>
    </source>
</evidence>
<evidence type="ECO:0000256" key="2">
    <source>
        <dbReference type="ARBA" id="ARBA00006479"/>
    </source>
</evidence>
<evidence type="ECO:0000256" key="1">
    <source>
        <dbReference type="ARBA" id="ARBA00002486"/>
    </source>
</evidence>
<evidence type="ECO:0000313" key="4">
    <source>
        <dbReference type="EMBL" id="ANU77738.1"/>
    </source>
</evidence>
<sequence>MKLVNQQLIKNTNLKQLYNSIYQNPGTSRAQLSKDSHLSKTAVSSLVDELIARKFVYDSGTGGSTTVGRKPNSLLLRAEQYYVAVVCLEEDKLNAALVDITGASLLPAQMDVSSPEVYIPLCRDYIQQTVLGQIQKEQLLGICIVVPAMIDPDKREIFATTLNLPQMDFVGDIQRAFSDFSVNILNDTACFAYAEKVYTQITEQDFAFINFGKGIGATLFIRNEMLGHACASYTQFGHYSINPKGKLCSCGNRGCLELMIGEGSLKDRIAQTGSSPAFKKSSPVTYADLGQASVYGDVVSRKLIRDIADEFSQALCNLICMVHPKLIIIGGKGKDLGPVFLQEIQECLHTTGFRRMVDSVSVRYSLLDSGALYNGAMKYFFDIHYNFTQEMDGSFFIG</sequence>
<dbReference type="Gene3D" id="1.10.10.10">
    <property type="entry name" value="Winged helix-like DNA-binding domain superfamily/Winged helix DNA-binding domain"/>
    <property type="match status" value="1"/>
</dbReference>
<keyword evidence="3" id="KW-0859">Xylose metabolism</keyword>
<reference evidence="4" key="1">
    <citation type="submission" date="2017-04" db="EMBL/GenBank/DDBJ databases">
        <title>Complete Genome Sequences of Twelve Strains of a Stable Defined Moderately Diverse Mouse Microbiota 2 (sDMDMm2).</title>
        <authorList>
            <person name="Uchimura Y."/>
            <person name="Wyss M."/>
            <person name="Brugiroux S."/>
            <person name="Limenitakis J.P."/>
            <person name="Stecher B."/>
            <person name="McCoy K.D."/>
            <person name="Macpherson A.J."/>
        </authorList>
    </citation>
    <scope>NUCLEOTIDE SEQUENCE</scope>
    <source>
        <strain evidence="4">YL58</strain>
    </source>
</reference>
<dbReference type="Proteomes" id="UP000092574">
    <property type="component" value="Chromosome"/>
</dbReference>
<protein>
    <recommendedName>
        <fullName evidence="6">NBD/HSP70 family sugar kinase</fullName>
    </recommendedName>
</protein>
<dbReference type="EMBL" id="CP015405">
    <property type="protein sequence ID" value="ANU77738.1"/>
    <property type="molecule type" value="Genomic_DNA"/>
</dbReference>
<dbReference type="InterPro" id="IPR043129">
    <property type="entry name" value="ATPase_NBD"/>
</dbReference>
<dbReference type="SUPFAM" id="SSF53067">
    <property type="entry name" value="Actin-like ATPase domain"/>
    <property type="match status" value="1"/>
</dbReference>
<dbReference type="GO" id="GO:0042732">
    <property type="term" value="P:D-xylose metabolic process"/>
    <property type="evidence" value="ECO:0007669"/>
    <property type="project" value="UniProtKB-KW"/>
</dbReference>
<dbReference type="KEGG" id="byl:A4V09_19540"/>
<dbReference type="Pfam" id="PF00480">
    <property type="entry name" value="ROK"/>
    <property type="match status" value="1"/>
</dbReference>
<dbReference type="InterPro" id="IPR036388">
    <property type="entry name" value="WH-like_DNA-bd_sf"/>
</dbReference>
<dbReference type="STRING" id="1796616.A4V09_19540"/>
<dbReference type="OrthoDB" id="9810372at2"/>
<proteinExistence type="inferred from homology"/>
<comment type="similarity">
    <text evidence="2">Belongs to the ROK (NagC/XylR) family.</text>
</comment>
<dbReference type="AlphaFoldDB" id="A0A1C7IFC8"/>
<evidence type="ECO:0000256" key="3">
    <source>
        <dbReference type="ARBA" id="ARBA00022629"/>
    </source>
</evidence>
<dbReference type="InterPro" id="IPR036390">
    <property type="entry name" value="WH_DNA-bd_sf"/>
</dbReference>
<evidence type="ECO:0000313" key="5">
    <source>
        <dbReference type="Proteomes" id="UP000092574"/>
    </source>
</evidence>
<organism evidence="4 5">
    <name type="scientific">Blautia pseudococcoides</name>
    <dbReference type="NCBI Taxonomy" id="1796616"/>
    <lineage>
        <taxon>Bacteria</taxon>
        <taxon>Bacillati</taxon>
        <taxon>Bacillota</taxon>
        <taxon>Clostridia</taxon>
        <taxon>Lachnospirales</taxon>
        <taxon>Lachnospiraceae</taxon>
        <taxon>Blautia</taxon>
    </lineage>
</organism>
<comment type="function">
    <text evidence="1">Transcriptional repressor of xylose-utilizing enzymes.</text>
</comment>
<name>A0A1C7IFC8_9FIRM</name>
<dbReference type="Pfam" id="PF13412">
    <property type="entry name" value="HTH_24"/>
    <property type="match status" value="1"/>
</dbReference>
<keyword evidence="5" id="KW-1185">Reference proteome</keyword>
<gene>
    <name evidence="4" type="ORF">A4V09_19540</name>
</gene>
<accession>A0A1C7IFC8</accession>
<dbReference type="Gene3D" id="3.30.420.40">
    <property type="match status" value="2"/>
</dbReference>
<dbReference type="SUPFAM" id="SSF46785">
    <property type="entry name" value="Winged helix' DNA-binding domain"/>
    <property type="match status" value="1"/>
</dbReference>
<dbReference type="PANTHER" id="PTHR18964:SF149">
    <property type="entry name" value="BIFUNCTIONAL UDP-N-ACETYLGLUCOSAMINE 2-EPIMERASE_N-ACETYLMANNOSAMINE KINASE"/>
    <property type="match status" value="1"/>
</dbReference>
<dbReference type="InterPro" id="IPR000600">
    <property type="entry name" value="ROK"/>
</dbReference>
<keyword evidence="3" id="KW-0119">Carbohydrate metabolism</keyword>